<dbReference type="InterPro" id="IPR051011">
    <property type="entry name" value="Metal_resp_trans_reg"/>
</dbReference>
<evidence type="ECO:0000313" key="6">
    <source>
        <dbReference type="EMBL" id="BDM69178.1"/>
    </source>
</evidence>
<evidence type="ECO:0000313" key="7">
    <source>
        <dbReference type="Proteomes" id="UP001059597"/>
    </source>
</evidence>
<keyword evidence="7" id="KW-1185">Reference proteome</keyword>
<sequence length="348" mass="37212">MIRIRFTAADVARVRFASRAAPLLELNTALMMMCRRDDGVLFGRWRQRVLRSLPAAVEPLADVVPAGRAPVFLDVFDDSLQEGLVTVRSARPEVVRAEMERVYATVPGPPPPWIRGLHQGDAEAWRVVGRAQHAAFETLLRPVWSLVQDLHQAEFTRHALTVAEHGVGAALDGLVPGARLSGDVWECPAPFTRDVALNGRGMVLLPTFHWTGPPLLADLPGRPLYVTYPAGPGVPLVPPGADDGTEALAGVLGRTRAAMLRVLAREHTTGDLARRLGISNATASAHAAALRGAGLITTVRAGRAVLHRRTALGGLLVRRREQSHRGGFSVQGAEGQGDGTTGPRPPAG</sequence>
<dbReference type="Gene3D" id="1.10.10.10">
    <property type="entry name" value="Winged helix-like DNA-binding domain superfamily/Winged helix DNA-binding domain"/>
    <property type="match status" value="1"/>
</dbReference>
<evidence type="ECO:0000256" key="1">
    <source>
        <dbReference type="ARBA" id="ARBA00023015"/>
    </source>
</evidence>
<feature type="domain" description="HTH arsR-type" evidence="5">
    <location>
        <begin position="246"/>
        <end position="321"/>
    </location>
</feature>
<dbReference type="InterPro" id="IPR001845">
    <property type="entry name" value="HTH_ArsR_DNA-bd_dom"/>
</dbReference>
<protein>
    <submittedName>
        <fullName evidence="6">Regulatory protein</fullName>
    </submittedName>
</protein>
<accession>A0ABM7ZS32</accession>
<dbReference type="RefSeq" id="WP_261953107.1">
    <property type="nucleotide sequence ID" value="NZ_AP026073.1"/>
</dbReference>
<dbReference type="InterPro" id="IPR011991">
    <property type="entry name" value="ArsR-like_HTH"/>
</dbReference>
<evidence type="ECO:0000256" key="2">
    <source>
        <dbReference type="ARBA" id="ARBA00023125"/>
    </source>
</evidence>
<gene>
    <name evidence="6" type="ORF">HEK616_26650</name>
</gene>
<proteinExistence type="predicted"/>
<organism evidence="6 7">
    <name type="scientific">Streptomyces nigrescens</name>
    <dbReference type="NCBI Taxonomy" id="1920"/>
    <lineage>
        <taxon>Bacteria</taxon>
        <taxon>Bacillati</taxon>
        <taxon>Actinomycetota</taxon>
        <taxon>Actinomycetes</taxon>
        <taxon>Kitasatosporales</taxon>
        <taxon>Streptomycetaceae</taxon>
        <taxon>Streptomyces</taxon>
    </lineage>
</organism>
<evidence type="ECO:0000259" key="5">
    <source>
        <dbReference type="SMART" id="SM00418"/>
    </source>
</evidence>
<feature type="region of interest" description="Disordered" evidence="4">
    <location>
        <begin position="323"/>
        <end position="348"/>
    </location>
</feature>
<evidence type="ECO:0000256" key="4">
    <source>
        <dbReference type="SAM" id="MobiDB-lite"/>
    </source>
</evidence>
<keyword evidence="3" id="KW-0804">Transcription</keyword>
<dbReference type="InterPro" id="IPR036388">
    <property type="entry name" value="WH-like_DNA-bd_sf"/>
</dbReference>
<dbReference type="PANTHER" id="PTHR43132:SF8">
    <property type="entry name" value="HTH-TYPE TRANSCRIPTIONAL REGULATOR KMTR"/>
    <property type="match status" value="1"/>
</dbReference>
<dbReference type="PANTHER" id="PTHR43132">
    <property type="entry name" value="ARSENICAL RESISTANCE OPERON REPRESSOR ARSR-RELATED"/>
    <property type="match status" value="1"/>
</dbReference>
<keyword evidence="2" id="KW-0238">DNA-binding</keyword>
<dbReference type="SMART" id="SM00418">
    <property type="entry name" value="HTH_ARSR"/>
    <property type="match status" value="1"/>
</dbReference>
<dbReference type="SUPFAM" id="SSF46785">
    <property type="entry name" value="Winged helix' DNA-binding domain"/>
    <property type="match status" value="1"/>
</dbReference>
<dbReference type="CDD" id="cd00090">
    <property type="entry name" value="HTH_ARSR"/>
    <property type="match status" value="1"/>
</dbReference>
<evidence type="ECO:0000256" key="3">
    <source>
        <dbReference type="ARBA" id="ARBA00023163"/>
    </source>
</evidence>
<reference evidence="6" key="1">
    <citation type="submission" date="2022-06" db="EMBL/GenBank/DDBJ databases">
        <title>Complete genome sequence of Streptomyces nigrescens HEK616.</title>
        <authorList>
            <person name="Asamizu S."/>
            <person name="Onaka H."/>
        </authorList>
    </citation>
    <scope>NUCLEOTIDE SEQUENCE</scope>
    <source>
        <strain evidence="6">HEK616</strain>
    </source>
</reference>
<dbReference type="InterPro" id="IPR036390">
    <property type="entry name" value="WH_DNA-bd_sf"/>
</dbReference>
<name>A0ABM7ZS32_STRNI</name>
<keyword evidence="1" id="KW-0805">Transcription regulation</keyword>
<dbReference type="EMBL" id="AP026073">
    <property type="protein sequence ID" value="BDM69178.1"/>
    <property type="molecule type" value="Genomic_DNA"/>
</dbReference>
<dbReference type="Pfam" id="PF12840">
    <property type="entry name" value="HTH_20"/>
    <property type="match status" value="1"/>
</dbReference>
<dbReference type="Proteomes" id="UP001059597">
    <property type="component" value="Chromosome"/>
</dbReference>